<dbReference type="Pfam" id="PF20990">
    <property type="entry name" value="DUF2207_C"/>
    <property type="match status" value="1"/>
</dbReference>
<proteinExistence type="predicted"/>
<reference evidence="4" key="1">
    <citation type="submission" date="2020-02" db="EMBL/GenBank/DDBJ databases">
        <authorList>
            <person name="Meier V. D."/>
        </authorList>
    </citation>
    <scope>NUCLEOTIDE SEQUENCE</scope>
    <source>
        <strain evidence="4">AVDCRST_MAG59</strain>
    </source>
</reference>
<evidence type="ECO:0000259" key="3">
    <source>
        <dbReference type="Pfam" id="PF20990"/>
    </source>
</evidence>
<dbReference type="AlphaFoldDB" id="A0A6J4UBP0"/>
<evidence type="ECO:0000256" key="1">
    <source>
        <dbReference type="SAM" id="Phobius"/>
    </source>
</evidence>
<keyword evidence="1" id="KW-0812">Transmembrane</keyword>
<feature type="domain" description="Predicted membrane protein YciQ-like C-terminal" evidence="3">
    <location>
        <begin position="320"/>
        <end position="556"/>
    </location>
</feature>
<evidence type="ECO:0008006" key="5">
    <source>
        <dbReference type="Google" id="ProtNLM"/>
    </source>
</evidence>
<feature type="transmembrane region" description="Helical" evidence="1">
    <location>
        <begin position="21"/>
        <end position="40"/>
    </location>
</feature>
<dbReference type="InterPro" id="IPR048389">
    <property type="entry name" value="YciQ-like_C"/>
</dbReference>
<keyword evidence="1" id="KW-1133">Transmembrane helix</keyword>
<dbReference type="InterPro" id="IPR018702">
    <property type="entry name" value="DUF2207"/>
</dbReference>
<feature type="domain" description="DUF2207" evidence="2">
    <location>
        <begin position="54"/>
        <end position="242"/>
    </location>
</feature>
<organism evidence="4">
    <name type="scientific">uncultured Thermomicrobiales bacterium</name>
    <dbReference type="NCBI Taxonomy" id="1645740"/>
    <lineage>
        <taxon>Bacteria</taxon>
        <taxon>Pseudomonadati</taxon>
        <taxon>Thermomicrobiota</taxon>
        <taxon>Thermomicrobia</taxon>
        <taxon>Thermomicrobiales</taxon>
        <taxon>environmental samples</taxon>
    </lineage>
</organism>
<name>A0A6J4UBP0_9BACT</name>
<feature type="transmembrane region" description="Helical" evidence="1">
    <location>
        <begin position="452"/>
        <end position="472"/>
    </location>
</feature>
<accession>A0A6J4UBP0</accession>
<sequence>MATMPRDGLPHQEPRIDWHGLLRILLLIGLATLLGPATSWQTAAQTSRSVEFARVDVEVELLEDGELAVEERLDVAFTGGPFREGFRDVALGRVEAISDIRVGERTDDRTVSYEFVSPGAFDPAEPNTYTYQVRNTDLHLAWSFPPTYDRTRRFVLDYTASGALRVYLDEEPPYEQISWIAVGEALSEVAPVRESTLTFVLPEAVDPAQTQILPGDDPAEHTDDGRTWTWQASDLGRGEEFSASLRFPPLVPAVAPDWQQQSDEAEARVAEQAERGAVWDLLLAGLALLLAIGGGLAIFATWFARGRDPQVGLVAAFTAVPPDDLPPGAAGALLDERANDHDIIATLVDLGRRGVMRIEEKGSGRPAVLGGGRDFTFTLLQTDAPLAAFERRLLQALFGSNLEPNESVQLSQVKERFELAQAAIAADLYQELVDRGYFVGSPEATRNRWRRAGAIGVAVALIGGCFAMGALAEVATLVWLPVLVVAALAATLFLLSNAMPRKTREGAEASARWSAFRRYLDDIEKYEDLGEAQTVFERYLPYAVAFGLERSWVDKFASVRTTAPAWFGPALGPIGSPFGPGSGRGGPVVVVGGGGPFWGGQGAAPRGGDFGGGEAGPVGGWGGGGGDLQDASDTFGRSLQGASGGLFDLFNAAGRAFTSSGGGRGGFGGFSGGGGFGGGGGGGFGGGGGGGGGFR</sequence>
<dbReference type="Pfam" id="PF09972">
    <property type="entry name" value="DUF2207"/>
    <property type="match status" value="1"/>
</dbReference>
<keyword evidence="1" id="KW-0472">Membrane</keyword>
<evidence type="ECO:0000313" key="4">
    <source>
        <dbReference type="EMBL" id="CAA9546034.1"/>
    </source>
</evidence>
<feature type="transmembrane region" description="Helical" evidence="1">
    <location>
        <begin position="281"/>
        <end position="304"/>
    </location>
</feature>
<dbReference type="EMBL" id="CADCWF010000078">
    <property type="protein sequence ID" value="CAA9546034.1"/>
    <property type="molecule type" value="Genomic_DNA"/>
</dbReference>
<gene>
    <name evidence="4" type="ORF">AVDCRST_MAG59-1299</name>
</gene>
<protein>
    <recommendedName>
        <fullName evidence="5">DUF2207 domain-containing protein</fullName>
    </recommendedName>
</protein>
<evidence type="ECO:0000259" key="2">
    <source>
        <dbReference type="Pfam" id="PF09972"/>
    </source>
</evidence>
<feature type="transmembrane region" description="Helical" evidence="1">
    <location>
        <begin position="478"/>
        <end position="495"/>
    </location>
</feature>